<dbReference type="NCBIfam" id="TIGR01897">
    <property type="entry name" value="cas_MJ1666"/>
    <property type="match status" value="1"/>
</dbReference>
<dbReference type="AlphaFoldDB" id="A0A7V4N514"/>
<comment type="caution">
    <text evidence="3">The sequence shown here is derived from an EMBL/GenBank/DDBJ whole genome shotgun (WGS) entry which is preliminary data.</text>
</comment>
<accession>A0A7V4N514</accession>
<dbReference type="Pfam" id="PF22230">
    <property type="entry name" value="Csx1_CARF"/>
    <property type="match status" value="1"/>
</dbReference>
<feature type="domain" description="CRISPR system endoribonuclease Csx1-like HEPN" evidence="1">
    <location>
        <begin position="380"/>
        <end position="448"/>
    </location>
</feature>
<proteinExistence type="predicted"/>
<dbReference type="EMBL" id="DTEI01000084">
    <property type="protein sequence ID" value="HGU15988.1"/>
    <property type="molecule type" value="Genomic_DNA"/>
</dbReference>
<dbReference type="Pfam" id="PF09455">
    <property type="entry name" value="Csx1_HEPN"/>
    <property type="match status" value="1"/>
</dbReference>
<organism evidence="3">
    <name type="scientific">Thermodesulfobacterium geofontis</name>
    <dbReference type="NCBI Taxonomy" id="1295609"/>
    <lineage>
        <taxon>Bacteria</taxon>
        <taxon>Pseudomonadati</taxon>
        <taxon>Thermodesulfobacteriota</taxon>
        <taxon>Thermodesulfobacteria</taxon>
        <taxon>Thermodesulfobacteriales</taxon>
        <taxon>Thermodesulfobacteriaceae</taxon>
        <taxon>Thermodesulfobacterium</taxon>
    </lineage>
</organism>
<sequence length="462" mass="55169">MKNYLEKRRFLVKLIYQIGRLERGAFKPINFDIKEKIYQSQLTSFALRKFFQEQGDIARVVLIYPVSLLLNKNAQFFEGITEEFKEIITKLLNDQTELTKYLSNPRFYFKKHPHSKEADDFIVIHSIGQYEGVNFSATLGELVLEIFIDMFSRYQNEPFSELYLDISSGHNIYVSALLEAGRLFLTFYKLQNFHLQNEHLKVYITFSDPILQPYDRTFKIHEEFPLEVKVFFSYPERPFEYSLKQGYMKFAGELAKGNRKIKKYLNDLFAYGQFFYSAIKNNTPLVLYTWVYHSEKDVYKGIQILIDLLKNNLIQTYQKTPKLNFDLFRKAFLMLALYKGIIKVLKTYEITKKEEVSISELEEKCAEESKSFYKYFGLVQNRNYFSQEIKNNFERNKDKFEKEYKLLKEYIGGEGEDFNPRNFLAHCGFERNCVYVRKTCEEVLIKYKEDSLKKIEKILMEY</sequence>
<dbReference type="InterPro" id="IPR053857">
    <property type="entry name" value="Csx1_CARF"/>
</dbReference>
<dbReference type="InterPro" id="IPR027419">
    <property type="entry name" value="CRISPR-assoc_Csx1_C"/>
</dbReference>
<reference evidence="3" key="1">
    <citation type="journal article" date="2020" name="mSystems">
        <title>Genome- and Community-Level Interaction Insights into Carbon Utilization and Element Cycling Functions of Hydrothermarchaeota in Hydrothermal Sediment.</title>
        <authorList>
            <person name="Zhou Z."/>
            <person name="Liu Y."/>
            <person name="Xu W."/>
            <person name="Pan J."/>
            <person name="Luo Z.H."/>
            <person name="Li M."/>
        </authorList>
    </citation>
    <scope>NUCLEOTIDE SEQUENCE [LARGE SCALE GENOMIC DNA]</scope>
    <source>
        <strain evidence="3">SpSt-711</strain>
    </source>
</reference>
<dbReference type="InterPro" id="IPR019016">
    <property type="entry name" value="Csx1-like_HEPN"/>
</dbReference>
<evidence type="ECO:0000259" key="2">
    <source>
        <dbReference type="Pfam" id="PF22230"/>
    </source>
</evidence>
<dbReference type="InterPro" id="IPR010171">
    <property type="entry name" value="CRISPR_Csx1"/>
</dbReference>
<dbReference type="SUPFAM" id="SSF160980">
    <property type="entry name" value="SSO1389-like"/>
    <property type="match status" value="1"/>
</dbReference>
<gene>
    <name evidence="3" type="ORF">ENU91_04970</name>
</gene>
<name>A0A7V4N514_9BACT</name>
<evidence type="ECO:0000259" key="1">
    <source>
        <dbReference type="Pfam" id="PF09455"/>
    </source>
</evidence>
<evidence type="ECO:0000313" key="3">
    <source>
        <dbReference type="EMBL" id="HGU15988.1"/>
    </source>
</evidence>
<protein>
    <submittedName>
        <fullName evidence="3">TIGR01897 family CRISPR-associated protein</fullName>
    </submittedName>
</protein>
<dbReference type="Gene3D" id="1.10.3740.10">
    <property type="entry name" value="SSO1389-like domains"/>
    <property type="match status" value="1"/>
</dbReference>
<dbReference type="Gene3D" id="3.40.50.10640">
    <property type="entry name" value="SSO1389-like"/>
    <property type="match status" value="1"/>
</dbReference>
<feature type="domain" description="CRISPR system endoribonuclease Csx1 CARF" evidence="2">
    <location>
        <begin position="25"/>
        <end position="209"/>
    </location>
</feature>